<dbReference type="CDD" id="cd00067">
    <property type="entry name" value="GAL4"/>
    <property type="match status" value="1"/>
</dbReference>
<feature type="compositionally biased region" description="Polar residues" evidence="4">
    <location>
        <begin position="889"/>
        <end position="899"/>
    </location>
</feature>
<evidence type="ECO:0000259" key="5">
    <source>
        <dbReference type="PROSITE" id="PS50048"/>
    </source>
</evidence>
<evidence type="ECO:0000313" key="7">
    <source>
        <dbReference type="Proteomes" id="UP000799421"/>
    </source>
</evidence>
<evidence type="ECO:0000256" key="3">
    <source>
        <dbReference type="ARBA" id="ARBA00023242"/>
    </source>
</evidence>
<keyword evidence="7" id="KW-1185">Reference proteome</keyword>
<feature type="region of interest" description="Disordered" evidence="4">
    <location>
        <begin position="620"/>
        <end position="642"/>
    </location>
</feature>
<dbReference type="InterPro" id="IPR007219">
    <property type="entry name" value="XnlR_reg_dom"/>
</dbReference>
<dbReference type="InterPro" id="IPR001138">
    <property type="entry name" value="Zn2Cys6_DnaBD"/>
</dbReference>
<sequence length="899" mass="103231">MAEPSKIRRRNRNIGCCMECRRRKLRCDKGTPSCLNCSKDEKRKCVYIPPALDVQSQQKLTDYKERAREMESEFVSRAVGAVVATDDERSTEEENLEPTPLAALDNVYTNSGDDEIMDLGVQMGKMRITERVGGWIRPKLVEEFNDSLRDILGEGFRRSAKPRMDNPKSYIGPGPEYIAPSSGFFFAGADLSLRDVVPEKDVCDQLVAQYFHAVHHMCRCLHRPSFEAQYEETWQKLDSGTGAAATLCAVLFSAVVSMTDADVLRMTGDTRTLLIHRLRGATEFALSKANFLRTTRVEVMQAFVMYLIPLVRAEVSRAHSALVGSAIRLAECMGLHRDGTQYGLPAVETHVRRLIWHQLCFLDMRTCEATGPRPQIRPDDYDTKFPLNMNDEDLTSLVPPRDKHVWTDATLIRIRSECIALRRELWFDIVSLDRKQKSLTTVLVKIQEAWKRLTSTYLPILEQSVPIQALARHILTLGVQGCFINVLHRYLYSTKMPAKLRKMLIESSLTQMEHAIALETDPALEPWKWYKGAFNQYHTALLLMVEVYAHPERPDAKRIWRCLDFILEVDPELTPREKAATAIMDLRDRVGYYLQVRGVRSEITLEKKLGGRNLSYVRDHNEPQKKEGVMKEEPKDNPEVEQLPLPDFLWPMEDMLMPMAVPSMPPQQEDVNMLQVDLDGIDWTIMGKHFPEDNNPLAMLNGIDGDPLNSIEPASVDLAPQQQQQQQQPIHQPSNVSPHRQSFSPQEQQYNQYPLPSQHQFPQHSQQQNNFRERHSFGEFSQLPNPHHQVFQPKQQQQQHRPSLHENILPHQIAPQNHSPSFDDRRFPDGGTAVHSQQSPVGLHPQGRHHSFSFDDFMALQRTIEREQQMLQRYPTLNSVHENGHEPGQMNTQGFMRMK</sequence>
<evidence type="ECO:0000256" key="2">
    <source>
        <dbReference type="ARBA" id="ARBA00022723"/>
    </source>
</evidence>
<dbReference type="PANTHER" id="PTHR31001">
    <property type="entry name" value="UNCHARACTERIZED TRANSCRIPTIONAL REGULATORY PROTEIN"/>
    <property type="match status" value="1"/>
</dbReference>
<dbReference type="AlphaFoldDB" id="A0A6A7C9U7"/>
<dbReference type="SUPFAM" id="SSF57701">
    <property type="entry name" value="Zn2/Cys6 DNA-binding domain"/>
    <property type="match status" value="1"/>
</dbReference>
<proteinExistence type="predicted"/>
<gene>
    <name evidence="6" type="ORF">K470DRAFT_292425</name>
</gene>
<dbReference type="SMART" id="SM00906">
    <property type="entry name" value="Fungal_trans"/>
    <property type="match status" value="1"/>
</dbReference>
<protein>
    <recommendedName>
        <fullName evidence="5">Zn(2)-C6 fungal-type domain-containing protein</fullName>
    </recommendedName>
</protein>
<keyword evidence="3" id="KW-0539">Nucleus</keyword>
<evidence type="ECO:0000313" key="6">
    <source>
        <dbReference type="EMBL" id="KAF2864210.1"/>
    </source>
</evidence>
<name>A0A6A7C9U7_9PEZI</name>
<dbReference type="Gene3D" id="4.10.240.10">
    <property type="entry name" value="Zn(2)-C6 fungal-type DNA-binding domain"/>
    <property type="match status" value="1"/>
</dbReference>
<dbReference type="Pfam" id="PF04082">
    <property type="entry name" value="Fungal_trans"/>
    <property type="match status" value="1"/>
</dbReference>
<evidence type="ECO:0000256" key="1">
    <source>
        <dbReference type="ARBA" id="ARBA00004123"/>
    </source>
</evidence>
<comment type="subcellular location">
    <subcellularLocation>
        <location evidence="1">Nucleus</location>
    </subcellularLocation>
</comment>
<dbReference type="GO" id="GO:0003677">
    <property type="term" value="F:DNA binding"/>
    <property type="evidence" value="ECO:0007669"/>
    <property type="project" value="InterPro"/>
</dbReference>
<dbReference type="Pfam" id="PF00172">
    <property type="entry name" value="Zn_clus"/>
    <property type="match status" value="1"/>
</dbReference>
<reference evidence="6" key="1">
    <citation type="journal article" date="2020" name="Stud. Mycol.">
        <title>101 Dothideomycetes genomes: a test case for predicting lifestyles and emergence of pathogens.</title>
        <authorList>
            <person name="Haridas S."/>
            <person name="Albert R."/>
            <person name="Binder M."/>
            <person name="Bloem J."/>
            <person name="Labutti K."/>
            <person name="Salamov A."/>
            <person name="Andreopoulos B."/>
            <person name="Baker S."/>
            <person name="Barry K."/>
            <person name="Bills G."/>
            <person name="Bluhm B."/>
            <person name="Cannon C."/>
            <person name="Castanera R."/>
            <person name="Culley D."/>
            <person name="Daum C."/>
            <person name="Ezra D."/>
            <person name="Gonzalez J."/>
            <person name="Henrissat B."/>
            <person name="Kuo A."/>
            <person name="Liang C."/>
            <person name="Lipzen A."/>
            <person name="Lutzoni F."/>
            <person name="Magnuson J."/>
            <person name="Mondo S."/>
            <person name="Nolan M."/>
            <person name="Ohm R."/>
            <person name="Pangilinan J."/>
            <person name="Park H.-J."/>
            <person name="Ramirez L."/>
            <person name="Alfaro M."/>
            <person name="Sun H."/>
            <person name="Tritt A."/>
            <person name="Yoshinaga Y."/>
            <person name="Zwiers L.-H."/>
            <person name="Turgeon B."/>
            <person name="Goodwin S."/>
            <person name="Spatafora J."/>
            <person name="Crous P."/>
            <person name="Grigoriev I."/>
        </authorList>
    </citation>
    <scope>NUCLEOTIDE SEQUENCE</scope>
    <source>
        <strain evidence="6">CBS 480.64</strain>
    </source>
</reference>
<dbReference type="OrthoDB" id="424974at2759"/>
<dbReference type="EMBL" id="MU005958">
    <property type="protein sequence ID" value="KAF2864210.1"/>
    <property type="molecule type" value="Genomic_DNA"/>
</dbReference>
<dbReference type="CDD" id="cd12148">
    <property type="entry name" value="fungal_TF_MHR"/>
    <property type="match status" value="1"/>
</dbReference>
<dbReference type="InterPro" id="IPR050613">
    <property type="entry name" value="Sec_Metabolite_Reg"/>
</dbReference>
<dbReference type="PANTHER" id="PTHR31001:SF40">
    <property type="entry name" value="ZN(II)2CYS6 TRANSCRIPTION FACTOR (EUROFUNG)"/>
    <property type="match status" value="1"/>
</dbReference>
<dbReference type="GO" id="GO:0006351">
    <property type="term" value="P:DNA-templated transcription"/>
    <property type="evidence" value="ECO:0007669"/>
    <property type="project" value="InterPro"/>
</dbReference>
<dbReference type="SMART" id="SM00066">
    <property type="entry name" value="GAL4"/>
    <property type="match status" value="1"/>
</dbReference>
<feature type="compositionally biased region" description="Low complexity" evidence="4">
    <location>
        <begin position="786"/>
        <end position="801"/>
    </location>
</feature>
<organism evidence="6 7">
    <name type="scientific">Piedraia hortae CBS 480.64</name>
    <dbReference type="NCBI Taxonomy" id="1314780"/>
    <lineage>
        <taxon>Eukaryota</taxon>
        <taxon>Fungi</taxon>
        <taxon>Dikarya</taxon>
        <taxon>Ascomycota</taxon>
        <taxon>Pezizomycotina</taxon>
        <taxon>Dothideomycetes</taxon>
        <taxon>Dothideomycetidae</taxon>
        <taxon>Capnodiales</taxon>
        <taxon>Piedraiaceae</taxon>
        <taxon>Piedraia</taxon>
    </lineage>
</organism>
<evidence type="ECO:0000256" key="4">
    <source>
        <dbReference type="SAM" id="MobiDB-lite"/>
    </source>
</evidence>
<feature type="domain" description="Zn(2)-C6 fungal-type" evidence="5">
    <location>
        <begin position="16"/>
        <end position="47"/>
    </location>
</feature>
<dbReference type="GO" id="GO:0005634">
    <property type="term" value="C:nucleus"/>
    <property type="evidence" value="ECO:0007669"/>
    <property type="project" value="UniProtKB-SubCell"/>
</dbReference>
<dbReference type="GO" id="GO:0008270">
    <property type="term" value="F:zinc ion binding"/>
    <property type="evidence" value="ECO:0007669"/>
    <property type="project" value="InterPro"/>
</dbReference>
<feature type="region of interest" description="Disordered" evidence="4">
    <location>
        <begin position="697"/>
        <end position="748"/>
    </location>
</feature>
<feature type="region of interest" description="Disordered" evidence="4">
    <location>
        <begin position="879"/>
        <end position="899"/>
    </location>
</feature>
<feature type="region of interest" description="Disordered" evidence="4">
    <location>
        <begin position="778"/>
        <end position="850"/>
    </location>
</feature>
<keyword evidence="2" id="KW-0479">Metal-binding</keyword>
<accession>A0A6A7C9U7</accession>
<dbReference type="GO" id="GO:0000981">
    <property type="term" value="F:DNA-binding transcription factor activity, RNA polymerase II-specific"/>
    <property type="evidence" value="ECO:0007669"/>
    <property type="project" value="InterPro"/>
</dbReference>
<dbReference type="Proteomes" id="UP000799421">
    <property type="component" value="Unassembled WGS sequence"/>
</dbReference>
<feature type="compositionally biased region" description="Polar residues" evidence="4">
    <location>
        <begin position="729"/>
        <end position="748"/>
    </location>
</feature>
<dbReference type="PROSITE" id="PS50048">
    <property type="entry name" value="ZN2_CY6_FUNGAL_2"/>
    <property type="match status" value="1"/>
</dbReference>
<feature type="compositionally biased region" description="Basic and acidic residues" evidence="4">
    <location>
        <begin position="620"/>
        <end position="638"/>
    </location>
</feature>
<dbReference type="InterPro" id="IPR036864">
    <property type="entry name" value="Zn2-C6_fun-type_DNA-bd_sf"/>
</dbReference>